<dbReference type="InterPro" id="IPR009023">
    <property type="entry name" value="HMG_CoA_Rdtase_NAD(P)-bd_sf"/>
</dbReference>
<dbReference type="Proteomes" id="UP000714380">
    <property type="component" value="Unassembled WGS sequence"/>
</dbReference>
<dbReference type="EC" id="1.1.1.34" evidence="2"/>
<dbReference type="Gene3D" id="3.90.1200.10">
    <property type="match status" value="1"/>
</dbReference>
<sequence length="918" mass="103069">MQKARIYTTPARYTFTAEHEATAALNLGEQSLPAEPLDVSRHYLCVLCDSDAHLKPGDTVAQVKVSLYGRHYVFHNLQVEKRAETANNRKVRLVLQSDDHDETPRLLWELSYAVRKVRECDSEEQYDELTLPKVPARGVYTEDARLQRLAFVRNETGAALEQVAQNTLDPTALVSNIEAFIGTVEIPVGVAGPLHICGEHARGLFYAPMATSEGALVASATRGATAISRSGGVNVRVLGQRMLRVPVFSLGSLSAAMFFAEWVKDHKQDIAAQTRKYSNYANLVDVRAELVGHAVHVQFAYETGDAAGQNMTTTCTWQACQWILAEMQHYPHIEFENFLIEANLSNDKKVTYNSFLQGRGIRVLAECTLTDEICQKVLKISAQKLFSAYNQFVGGSIAAGMVGININIANVIAAMFTATGQDIACVHESAIGQLHMEMTADGDIYAAMRLPGLVVGSIGGGTRLPQQRECLEMMGCAGAGSAHKLAEVIASFCLALDLSTLSAIASDQFARAHEKLGRNRPVEWLKAADLDTAFFNRAMKNTFGDAAQVEAVDEIRLNQKGSSIITELTAHKINKLVGHFPFNLTLAEQSEPLAVMVKVKPLDDEVILMLNSMAAMCDARLAHAYNEYRDQLGFKGCHTRELAIMAQDDERFARHMPRTYLSWQDDSREAYVLVQELLQDMELMDSADDTRSWTTEHLNAAVDGLAEMHSVWYGREDELLKTGWVSHVPTRESMLEKTRLWEMLGAHAIQEFPEWFSDADMSRFRDRVYSLGDWYAEIDAMPKTLIHNDFNPRNIAFRRNGEELRLCAYDWELATLHLPQHDLAELLIFTLQPDFNQDEVEALIERHRLKLQQCSGQIIDAEQWRRGVTLCLWDLAVCRVPMYVMAHTFRHYPFMARVLATFRRLLDNEVERLLCATV</sequence>
<evidence type="ECO:0000256" key="4">
    <source>
        <dbReference type="ARBA" id="ARBA00023002"/>
    </source>
</evidence>
<dbReference type="Gene3D" id="3.30.70.420">
    <property type="entry name" value="Hydroxymethylglutaryl-CoA reductase, class I/II, NAD/NADP-binding domain"/>
    <property type="match status" value="1"/>
</dbReference>
<comment type="caution">
    <text evidence="5">The sequence shown here is derived from an EMBL/GenBank/DDBJ whole genome shotgun (WGS) entry which is preliminary data.</text>
</comment>
<protein>
    <recommendedName>
        <fullName evidence="2">hydroxymethylglutaryl-CoA reductase (NADPH)</fullName>
        <ecNumber evidence="2">1.1.1.34</ecNumber>
    </recommendedName>
</protein>
<dbReference type="InterPro" id="IPR023076">
    <property type="entry name" value="HMG_CoA_Rdtase_CS"/>
</dbReference>
<evidence type="ECO:0000256" key="1">
    <source>
        <dbReference type="ARBA" id="ARBA00007661"/>
    </source>
</evidence>
<name>A0ABS7ZSH3_9GAMM</name>
<evidence type="ECO:0000256" key="2">
    <source>
        <dbReference type="ARBA" id="ARBA00012999"/>
    </source>
</evidence>
<dbReference type="RefSeq" id="WP_225673308.1">
    <property type="nucleotide sequence ID" value="NZ_JAEDAH010000036.1"/>
</dbReference>
<comment type="similarity">
    <text evidence="1">Belongs to the HMG-CoA reductase family.</text>
</comment>
<reference evidence="5 6" key="1">
    <citation type="submission" date="2020-12" db="EMBL/GenBank/DDBJ databases">
        <title>Novel Thalassolituus-related marine hydrocarbonoclastic bacteria mediated algae-derived hydrocarbons mineralization in twilight zone of the northern South China Sea.</title>
        <authorList>
            <person name="Dong C."/>
        </authorList>
    </citation>
    <scope>NUCLEOTIDE SEQUENCE [LARGE SCALE GENOMIC DNA]</scope>
    <source>
        <strain evidence="5 6">IMCC1826</strain>
    </source>
</reference>
<dbReference type="EMBL" id="JAEDAH010000036">
    <property type="protein sequence ID" value="MCA6063365.1"/>
    <property type="molecule type" value="Genomic_DNA"/>
</dbReference>
<gene>
    <name evidence="5" type="ORF">I9W95_07075</name>
</gene>
<organism evidence="5 6">
    <name type="scientific">Thalassolituus marinus</name>
    <dbReference type="NCBI Taxonomy" id="671053"/>
    <lineage>
        <taxon>Bacteria</taxon>
        <taxon>Pseudomonadati</taxon>
        <taxon>Pseudomonadota</taxon>
        <taxon>Gammaproteobacteria</taxon>
        <taxon>Oceanospirillales</taxon>
        <taxon>Oceanospirillaceae</taxon>
        <taxon>Thalassolituus</taxon>
    </lineage>
</organism>
<dbReference type="PROSITE" id="PS00318">
    <property type="entry name" value="HMG_COA_REDUCTASE_2"/>
    <property type="match status" value="1"/>
</dbReference>
<dbReference type="CDD" id="cd00643">
    <property type="entry name" value="HMG-CoA_reductase_classI"/>
    <property type="match status" value="1"/>
</dbReference>
<dbReference type="Pfam" id="PF00368">
    <property type="entry name" value="HMG-CoA_red"/>
    <property type="match status" value="1"/>
</dbReference>
<dbReference type="PROSITE" id="PS50065">
    <property type="entry name" value="HMG_COA_REDUCTASE_4"/>
    <property type="match status" value="1"/>
</dbReference>
<keyword evidence="3" id="KW-0521">NADP</keyword>
<dbReference type="InterPro" id="IPR004119">
    <property type="entry name" value="EcKL"/>
</dbReference>
<dbReference type="SUPFAM" id="SSF56542">
    <property type="entry name" value="Substrate-binding domain of HMG-CoA reductase"/>
    <property type="match status" value="1"/>
</dbReference>
<dbReference type="SUPFAM" id="SSF56112">
    <property type="entry name" value="Protein kinase-like (PK-like)"/>
    <property type="match status" value="1"/>
</dbReference>
<keyword evidence="6" id="KW-1185">Reference proteome</keyword>
<dbReference type="PRINTS" id="PR00071">
    <property type="entry name" value="HMGCOARDTASE"/>
</dbReference>
<dbReference type="SUPFAM" id="SSF55035">
    <property type="entry name" value="NAD-binding domain of HMG-CoA reductase"/>
    <property type="match status" value="1"/>
</dbReference>
<dbReference type="InterPro" id="IPR009029">
    <property type="entry name" value="HMG_CoA_Rdtase_sub-bd_dom_sf"/>
</dbReference>
<proteinExistence type="inferred from homology"/>
<evidence type="ECO:0000313" key="5">
    <source>
        <dbReference type="EMBL" id="MCA6063365.1"/>
    </source>
</evidence>
<dbReference type="InterPro" id="IPR011009">
    <property type="entry name" value="Kinase-like_dom_sf"/>
</dbReference>
<dbReference type="InterPro" id="IPR004554">
    <property type="entry name" value="HMG_CoA_Rdtase_eu_arc"/>
</dbReference>
<dbReference type="PANTHER" id="PTHR10572">
    <property type="entry name" value="3-HYDROXY-3-METHYLGLUTARYL-COENZYME A REDUCTASE"/>
    <property type="match status" value="1"/>
</dbReference>
<dbReference type="Pfam" id="PF02958">
    <property type="entry name" value="EcKL"/>
    <property type="match status" value="1"/>
</dbReference>
<evidence type="ECO:0000313" key="6">
    <source>
        <dbReference type="Proteomes" id="UP000714380"/>
    </source>
</evidence>
<evidence type="ECO:0000256" key="3">
    <source>
        <dbReference type="ARBA" id="ARBA00022857"/>
    </source>
</evidence>
<dbReference type="PANTHER" id="PTHR10572:SF24">
    <property type="entry name" value="3-HYDROXY-3-METHYLGLUTARYL-COENZYME A REDUCTASE"/>
    <property type="match status" value="1"/>
</dbReference>
<dbReference type="InterPro" id="IPR002202">
    <property type="entry name" value="HMG_CoA_Rdtase"/>
</dbReference>
<dbReference type="InterPro" id="IPR023074">
    <property type="entry name" value="HMG_CoA_Rdtase_cat_sf"/>
</dbReference>
<dbReference type="Gene3D" id="3.90.770.10">
    <property type="entry name" value="3-hydroxy-3-methylglutaryl-coenzyme A Reductase, Chain A, domain 2"/>
    <property type="match status" value="1"/>
</dbReference>
<accession>A0ABS7ZSH3</accession>
<keyword evidence="4" id="KW-0560">Oxidoreductase</keyword>